<dbReference type="Gene3D" id="3.40.1350.10">
    <property type="match status" value="1"/>
</dbReference>
<dbReference type="Pfam" id="PF08722">
    <property type="entry name" value="Tn7_TnsA-like_N"/>
    <property type="match status" value="1"/>
</dbReference>
<name>A0A3L0YK50_ECOLX</name>
<feature type="domain" description="TnsA endonuclease N-terminal" evidence="1">
    <location>
        <begin position="73"/>
        <end position="148"/>
    </location>
</feature>
<evidence type="ECO:0000259" key="1">
    <source>
        <dbReference type="Pfam" id="PF08722"/>
    </source>
</evidence>
<dbReference type="EMBL" id="RNRV01000071">
    <property type="protein sequence ID" value="MHO07083.1"/>
    <property type="molecule type" value="Genomic_DNA"/>
</dbReference>
<proteinExistence type="predicted"/>
<accession>A0A3L0YK50</accession>
<evidence type="ECO:0000313" key="2">
    <source>
        <dbReference type="EMBL" id="MHO07083.1"/>
    </source>
</evidence>
<dbReference type="GO" id="GO:0003676">
    <property type="term" value="F:nucleic acid binding"/>
    <property type="evidence" value="ECO:0007669"/>
    <property type="project" value="InterPro"/>
</dbReference>
<organism evidence="2">
    <name type="scientific">Escherichia coli</name>
    <dbReference type="NCBI Taxonomy" id="562"/>
    <lineage>
        <taxon>Bacteria</taxon>
        <taxon>Pseudomonadati</taxon>
        <taxon>Pseudomonadota</taxon>
        <taxon>Gammaproteobacteria</taxon>
        <taxon>Enterobacterales</taxon>
        <taxon>Enterobacteriaceae</taxon>
        <taxon>Escherichia</taxon>
    </lineage>
</organism>
<dbReference type="InterPro" id="IPR014833">
    <property type="entry name" value="TnsA_N"/>
</dbReference>
<protein>
    <recommendedName>
        <fullName evidence="1">TnsA endonuclease N-terminal domain-containing protein</fullName>
    </recommendedName>
</protein>
<gene>
    <name evidence="2" type="ORF">D9F05_22565</name>
</gene>
<comment type="caution">
    <text evidence="2">The sequence shown here is derived from an EMBL/GenBank/DDBJ whole genome shotgun (WGS) entry which is preliminary data.</text>
</comment>
<sequence length="249" mass="28807">MSSKNTVVPFGTRQEAQLCQKSVRQRRDVRVREPVRPTAGRVVGFYPSTKNNRLVAWESQLEQKACALFEFSADVVSYREQPITVYFESDGQMRRYTPDFELRFHDGRSMYLEVKPFAKLQGDAVKRRFQQVARFWGMHGQQFGVITDIELHQPTLQRNLKLLRAHQRVHVPDEVWLRIGHWLRAIGSVTFEQLAEVLNSPALVYALLSQQALHTDLFSPFSPATILFFSEGIGHETCLFSYRSAPDFE</sequence>
<reference evidence="2" key="1">
    <citation type="submission" date="2018-10" db="EMBL/GenBank/DDBJ databases">
        <authorList>
            <consortium name="NARMS: The National Antimicrobial Resistance Monitoring System"/>
        </authorList>
    </citation>
    <scope>NUCLEOTIDE SEQUENCE [LARGE SCALE GENOMIC DNA]</scope>
    <source>
        <strain evidence="2">CVM N17EC0388</strain>
    </source>
</reference>
<dbReference type="InterPro" id="IPR011856">
    <property type="entry name" value="tRNA_endonuc-like_dom_sf"/>
</dbReference>
<dbReference type="AlphaFoldDB" id="A0A3L0YK50"/>